<name>A0AA85K4T6_TRIRE</name>
<accession>A0AA85K4T6</accession>
<reference evidence="2" key="2">
    <citation type="submission" date="2023-11" db="UniProtKB">
        <authorList>
            <consortium name="WormBaseParasite"/>
        </authorList>
    </citation>
    <scope>IDENTIFICATION</scope>
</reference>
<dbReference type="AlphaFoldDB" id="A0AA85K4T6"/>
<organism evidence="1 2">
    <name type="scientific">Trichobilharzia regenti</name>
    <name type="common">Nasal bird schistosome</name>
    <dbReference type="NCBI Taxonomy" id="157069"/>
    <lineage>
        <taxon>Eukaryota</taxon>
        <taxon>Metazoa</taxon>
        <taxon>Spiralia</taxon>
        <taxon>Lophotrochozoa</taxon>
        <taxon>Platyhelminthes</taxon>
        <taxon>Trematoda</taxon>
        <taxon>Digenea</taxon>
        <taxon>Strigeidida</taxon>
        <taxon>Schistosomatoidea</taxon>
        <taxon>Schistosomatidae</taxon>
        <taxon>Trichobilharzia</taxon>
    </lineage>
</organism>
<sequence length="159" mass="19278">MEGVWRLELVHIGAKSYVENRQRQDFMDDFSLITHTQTRRLTSKNQQVGRKKKQPAKMGLQVNIEKTEEVMNTTDQYQRKTFTLDHFSHLSRRQHRFNYMGGVSVRIRKAIHRPRLIDLKSIWKSITIKEQDSNFKHRCQVISSRWFRDLEFHQKHFEH</sequence>
<proteinExistence type="predicted"/>
<dbReference type="WBParaSite" id="TREG1_63320.1">
    <property type="protein sequence ID" value="TREG1_63320.1"/>
    <property type="gene ID" value="TREG1_63320"/>
</dbReference>
<dbReference type="Proteomes" id="UP000050795">
    <property type="component" value="Unassembled WGS sequence"/>
</dbReference>
<evidence type="ECO:0000313" key="1">
    <source>
        <dbReference type="Proteomes" id="UP000050795"/>
    </source>
</evidence>
<evidence type="ECO:0000313" key="2">
    <source>
        <dbReference type="WBParaSite" id="TREG1_63320.1"/>
    </source>
</evidence>
<reference evidence="1" key="1">
    <citation type="submission" date="2022-06" db="EMBL/GenBank/DDBJ databases">
        <authorList>
            <person name="Berger JAMES D."/>
            <person name="Berger JAMES D."/>
        </authorList>
    </citation>
    <scope>NUCLEOTIDE SEQUENCE [LARGE SCALE GENOMIC DNA]</scope>
</reference>
<protein>
    <submittedName>
        <fullName evidence="2">Uncharacterized protein</fullName>
    </submittedName>
</protein>
<keyword evidence="1" id="KW-1185">Reference proteome</keyword>